<reference evidence="1 2" key="1">
    <citation type="journal article" date="2008" name="J. Mol. Biol.">
        <title>Genome comparison and proteomic characterization of Thermus thermophilus bacteriophages P23-45 and P74-26: siphoviruses with triplex-forming sequences and the longest known tails.</title>
        <authorList>
            <person name="Minakhin L."/>
            <person name="Goel M."/>
            <person name="Berdygulova Z."/>
            <person name="Ramanculov E."/>
            <person name="Florens L."/>
            <person name="Glazko G."/>
            <person name="Karamychev V.N."/>
            <person name="Slesarev A.I."/>
            <person name="Kozyavkin S.A."/>
            <person name="Khromov I."/>
            <person name="Ackermann H.W."/>
            <person name="Washburn M."/>
            <person name="Mushegian A."/>
            <person name="Severinov K."/>
        </authorList>
    </citation>
    <scope>NUCLEOTIDE SEQUENCE</scope>
</reference>
<evidence type="ECO:0000313" key="1">
    <source>
        <dbReference type="EMBL" id="ABU96905.1"/>
    </source>
</evidence>
<organismHost>
    <name type="scientific">Thermus thermophilus</name>
    <dbReference type="NCBI Taxonomy" id="274"/>
</organismHost>
<protein>
    <submittedName>
        <fullName evidence="1">Uncharacterized protein</fullName>
    </submittedName>
</protein>
<dbReference type="EMBL" id="EU100883">
    <property type="protein sequence ID" value="ABU96905.1"/>
    <property type="molecule type" value="Genomic_DNA"/>
</dbReference>
<dbReference type="GeneID" id="5600464"/>
<evidence type="ECO:0000313" key="2">
    <source>
        <dbReference type="Proteomes" id="UP000001132"/>
    </source>
</evidence>
<accession>A7XXA3</accession>
<dbReference type="KEGG" id="vg:5600464"/>
<dbReference type="RefSeq" id="YP_001467925.1">
    <property type="nucleotide sequence ID" value="NC_009803.1"/>
</dbReference>
<sequence>MDLRTARTVGTAYSFMVLQAWQKRLLAGFMMASDKAVDLFADGERIVATRHHAAGREELVIYRGGSFLYTLTVDGVGRNSIFFDGETFITRGNFDVAIPNWMLEVL</sequence>
<dbReference type="Proteomes" id="UP000001132">
    <property type="component" value="Segment"/>
</dbReference>
<name>A7XXA3_BP234</name>
<keyword evidence="2" id="KW-1185">Reference proteome</keyword>
<proteinExistence type="predicted"/>
<gene>
    <name evidence="1" type="ORF">P23p72</name>
</gene>
<organism evidence="1 2">
    <name type="scientific">Thermus virus P23-45</name>
    <name type="common">Thermus thermophilus phage P23-45</name>
    <dbReference type="NCBI Taxonomy" id="2914006"/>
    <lineage>
        <taxon>Viruses</taxon>
        <taxon>Duplodnaviria</taxon>
        <taxon>Heunggongvirae</taxon>
        <taxon>Uroviricota</taxon>
        <taxon>Caudoviricetes</taxon>
        <taxon>Oshimavirus</taxon>
        <taxon>Oshimavirus P2345</taxon>
    </lineage>
</organism>